<feature type="domain" description="Sulfatase N-terminal" evidence="5">
    <location>
        <begin position="30"/>
        <end position="366"/>
    </location>
</feature>
<dbReference type="EMBL" id="JAASQL010000003">
    <property type="protein sequence ID" value="NIJ45916.1"/>
    <property type="molecule type" value="Genomic_DNA"/>
</dbReference>
<organism evidence="6 7">
    <name type="scientific">Wenyingzhuangia heitensis</name>
    <dbReference type="NCBI Taxonomy" id="1487859"/>
    <lineage>
        <taxon>Bacteria</taxon>
        <taxon>Pseudomonadati</taxon>
        <taxon>Bacteroidota</taxon>
        <taxon>Flavobacteriia</taxon>
        <taxon>Flavobacteriales</taxon>
        <taxon>Flavobacteriaceae</taxon>
        <taxon>Wenyingzhuangia</taxon>
    </lineage>
</organism>
<evidence type="ECO:0000256" key="4">
    <source>
        <dbReference type="ARBA" id="ARBA00022837"/>
    </source>
</evidence>
<name>A0ABX0UFG5_9FLAO</name>
<accession>A0ABX0UFG5</accession>
<dbReference type="Pfam" id="PF00884">
    <property type="entry name" value="Sulfatase"/>
    <property type="match status" value="1"/>
</dbReference>
<dbReference type="EC" id="3.1.6.8" evidence="6"/>
<dbReference type="Gene3D" id="3.30.1120.10">
    <property type="match status" value="1"/>
</dbReference>
<dbReference type="Proteomes" id="UP000745859">
    <property type="component" value="Unassembled WGS sequence"/>
</dbReference>
<dbReference type="RefSeq" id="WP_208412344.1">
    <property type="nucleotide sequence ID" value="NZ_JAASQL010000003.1"/>
</dbReference>
<reference evidence="6 7" key="1">
    <citation type="submission" date="2020-03" db="EMBL/GenBank/DDBJ databases">
        <title>Genomic Encyclopedia of Type Strains, Phase IV (KMG-IV): sequencing the most valuable type-strain genomes for metagenomic binning, comparative biology and taxonomic classification.</title>
        <authorList>
            <person name="Goeker M."/>
        </authorList>
    </citation>
    <scope>NUCLEOTIDE SEQUENCE [LARGE SCALE GENOMIC DNA]</scope>
    <source>
        <strain evidence="6 7">DSM 101599</strain>
    </source>
</reference>
<dbReference type="SUPFAM" id="SSF53649">
    <property type="entry name" value="Alkaline phosphatase-like"/>
    <property type="match status" value="1"/>
</dbReference>
<proteinExistence type="inferred from homology"/>
<keyword evidence="3 6" id="KW-0378">Hydrolase</keyword>
<evidence type="ECO:0000256" key="1">
    <source>
        <dbReference type="ARBA" id="ARBA00008779"/>
    </source>
</evidence>
<dbReference type="InterPro" id="IPR000917">
    <property type="entry name" value="Sulfatase_N"/>
</dbReference>
<keyword evidence="7" id="KW-1185">Reference proteome</keyword>
<dbReference type="PANTHER" id="PTHR42693:SF53">
    <property type="entry name" value="ENDO-4-O-SULFATASE"/>
    <property type="match status" value="1"/>
</dbReference>
<comment type="similarity">
    <text evidence="1">Belongs to the sulfatase family.</text>
</comment>
<evidence type="ECO:0000313" key="6">
    <source>
        <dbReference type="EMBL" id="NIJ45916.1"/>
    </source>
</evidence>
<dbReference type="PROSITE" id="PS00523">
    <property type="entry name" value="SULFATASE_1"/>
    <property type="match status" value="1"/>
</dbReference>
<dbReference type="Gene3D" id="3.40.720.10">
    <property type="entry name" value="Alkaline Phosphatase, subunit A"/>
    <property type="match status" value="1"/>
</dbReference>
<comment type="caution">
    <text evidence="6">The sequence shown here is derived from an EMBL/GenBank/DDBJ whole genome shotgun (WGS) entry which is preliminary data.</text>
</comment>
<keyword evidence="4" id="KW-0106">Calcium</keyword>
<evidence type="ECO:0000256" key="2">
    <source>
        <dbReference type="ARBA" id="ARBA00022723"/>
    </source>
</evidence>
<dbReference type="GO" id="GO:0004098">
    <property type="term" value="F:cerebroside-sulfatase activity"/>
    <property type="evidence" value="ECO:0007669"/>
    <property type="project" value="UniProtKB-EC"/>
</dbReference>
<protein>
    <submittedName>
        <fullName evidence="6">Arylsulfatase A</fullName>
        <ecNumber evidence="6">3.1.6.8</ecNumber>
    </submittedName>
</protein>
<dbReference type="InterPro" id="IPR050738">
    <property type="entry name" value="Sulfatase"/>
</dbReference>
<evidence type="ECO:0000256" key="3">
    <source>
        <dbReference type="ARBA" id="ARBA00022801"/>
    </source>
</evidence>
<evidence type="ECO:0000259" key="5">
    <source>
        <dbReference type="Pfam" id="PF00884"/>
    </source>
</evidence>
<dbReference type="InterPro" id="IPR024607">
    <property type="entry name" value="Sulfatase_CS"/>
</dbReference>
<keyword evidence="2" id="KW-0479">Metal-binding</keyword>
<dbReference type="PANTHER" id="PTHR42693">
    <property type="entry name" value="ARYLSULFATASE FAMILY MEMBER"/>
    <property type="match status" value="1"/>
</dbReference>
<gene>
    <name evidence="6" type="ORF">FHR24_002387</name>
</gene>
<dbReference type="CDD" id="cd16026">
    <property type="entry name" value="GALNS_like"/>
    <property type="match status" value="1"/>
</dbReference>
<dbReference type="InterPro" id="IPR017850">
    <property type="entry name" value="Alkaline_phosphatase_core_sf"/>
</dbReference>
<evidence type="ECO:0000313" key="7">
    <source>
        <dbReference type="Proteomes" id="UP000745859"/>
    </source>
</evidence>
<sequence length="478" mass="54009">MKNYIKKGIKSIAFIVLAIGFGQRMQSQQKNVIVIFTDDQGYEDLSCFGSNKVKTPNIDQMAKEGMKLTSFYVASSVCSPSRAALLTGRMPKRVGIPGVLFPKKNEKGLSPKEITIAELLKEKNYATALVGKWHLGHAKKYLPLNQGFDSYYGIPYSNNMSIASGIDISPNVVLNDGYTLEMMQSDIQKVDSGDKKYKNELKDKAPLLRNNEIVEYPTNQTTLTERYTKEAVSFIKKNKEKPFFLYFAHSFPHVPIFVGDKFKGISGSTPYYDAIAEIDWSVGEVFKALKENGLDKNTLVIFTSDNGPNSHGSAKPLKGRKFETYEGGQRVPAIFWAPKEIKANLVSDEIVSSLDVFPTIANYTGITIPNDRIYDGYDLTDFIKSKDKKSPRKEMYFYGSNSTKIDGIRQGDWKYLIKGYRKARWYKPKGDDLVDKLFNLNEDISESKNLMDKNPEKAQELISKMENFDSTIPVIKNK</sequence>